<comment type="caution">
    <text evidence="1">The sequence shown here is derived from an EMBL/GenBank/DDBJ whole genome shotgun (WGS) entry which is preliminary data.</text>
</comment>
<protein>
    <recommendedName>
        <fullName evidence="3">ABM domain-containing protein</fullName>
    </recommendedName>
</protein>
<dbReference type="InterPro" id="IPR011008">
    <property type="entry name" value="Dimeric_a/b-barrel"/>
</dbReference>
<evidence type="ECO:0000313" key="1">
    <source>
        <dbReference type="EMBL" id="GAA4628533.1"/>
    </source>
</evidence>
<sequence length="107" mass="12209">MIARVWQARTSGPRTTARYREVFEAEVLEDLRGLTGFRGAYLLAREAGAWTEIRTLTLFESLDTIRRFAGDDHERERVTSQARATLLDSVPAVQHFEVLTASHPHRV</sequence>
<accession>A0ABP8UBR4</accession>
<evidence type="ECO:0008006" key="3">
    <source>
        <dbReference type="Google" id="ProtNLM"/>
    </source>
</evidence>
<evidence type="ECO:0000313" key="2">
    <source>
        <dbReference type="Proteomes" id="UP001501442"/>
    </source>
</evidence>
<reference evidence="2" key="1">
    <citation type="journal article" date="2019" name="Int. J. Syst. Evol. Microbiol.">
        <title>The Global Catalogue of Microorganisms (GCM) 10K type strain sequencing project: providing services to taxonomists for standard genome sequencing and annotation.</title>
        <authorList>
            <consortium name="The Broad Institute Genomics Platform"/>
            <consortium name="The Broad Institute Genome Sequencing Center for Infectious Disease"/>
            <person name="Wu L."/>
            <person name="Ma J."/>
        </authorList>
    </citation>
    <scope>NUCLEOTIDE SEQUENCE [LARGE SCALE GENOMIC DNA]</scope>
    <source>
        <strain evidence="2">JCM 17939</strain>
    </source>
</reference>
<gene>
    <name evidence="1" type="ORF">GCM10023196_045270</name>
</gene>
<name>A0ABP8UBR4_9ACTN</name>
<dbReference type="SUPFAM" id="SSF54909">
    <property type="entry name" value="Dimeric alpha+beta barrel"/>
    <property type="match status" value="1"/>
</dbReference>
<dbReference type="Proteomes" id="UP001501442">
    <property type="component" value="Unassembled WGS sequence"/>
</dbReference>
<proteinExistence type="predicted"/>
<organism evidence="1 2">
    <name type="scientific">Actinoallomurus vinaceus</name>
    <dbReference type="NCBI Taxonomy" id="1080074"/>
    <lineage>
        <taxon>Bacteria</taxon>
        <taxon>Bacillati</taxon>
        <taxon>Actinomycetota</taxon>
        <taxon>Actinomycetes</taxon>
        <taxon>Streptosporangiales</taxon>
        <taxon>Thermomonosporaceae</taxon>
        <taxon>Actinoallomurus</taxon>
    </lineage>
</organism>
<keyword evidence="2" id="KW-1185">Reference proteome</keyword>
<dbReference type="EMBL" id="BAABHK010000006">
    <property type="protein sequence ID" value="GAA4628533.1"/>
    <property type="molecule type" value="Genomic_DNA"/>
</dbReference>
<dbReference type="RefSeq" id="WP_345432935.1">
    <property type="nucleotide sequence ID" value="NZ_BAABHK010000006.1"/>
</dbReference>